<feature type="signal peptide" evidence="1">
    <location>
        <begin position="1"/>
        <end position="22"/>
    </location>
</feature>
<evidence type="ECO:0000313" key="2">
    <source>
        <dbReference type="EMBL" id="VYS88587.1"/>
    </source>
</evidence>
<dbReference type="EMBL" id="CACRSS010000002">
    <property type="protein sequence ID" value="VYS88587.1"/>
    <property type="molecule type" value="Genomic_DNA"/>
</dbReference>
<organism evidence="2">
    <name type="scientific">Akkermansia muciniphila</name>
    <dbReference type="NCBI Taxonomy" id="239935"/>
    <lineage>
        <taxon>Bacteria</taxon>
        <taxon>Pseudomonadati</taxon>
        <taxon>Verrucomicrobiota</taxon>
        <taxon>Verrucomicrobiia</taxon>
        <taxon>Verrucomicrobiales</taxon>
        <taxon>Akkermansiaceae</taxon>
        <taxon>Akkermansia</taxon>
    </lineage>
</organism>
<dbReference type="OrthoDB" id="199936at2"/>
<accession>A0A6N2S5F1</accession>
<protein>
    <recommendedName>
        <fullName evidence="3">PEP-CTERM protein-sorting domain-containing protein</fullName>
    </recommendedName>
</protein>
<reference evidence="2" key="1">
    <citation type="submission" date="2019-11" db="EMBL/GenBank/DDBJ databases">
        <authorList>
            <person name="Feng L."/>
        </authorList>
    </citation>
    <scope>NUCLEOTIDE SEQUENCE</scope>
    <source>
        <strain evidence="2">AMuciniphilaLFYP55</strain>
    </source>
</reference>
<gene>
    <name evidence="2" type="ORF">AMLFYP55_01989</name>
</gene>
<sequence length="235" mass="24859">MKKALYLIIHLAVASLAGVAAAATVELMPDIGAMTGQGYNSAGRLAGDGITGDDVKNWLGSRADGWYTTTGNGDMRWGNATSNTEDQTINLPSMPGTAGVCFGLKMTIENIQDYSGLSFSMNLTPSGTTGTYTYSVWYETRDGEMVELCKGTRNNDGSPWNVHYDLTEDQLRAMKENGNGKVYAVVGSSGGRGGDNATVEDLSLEGTLAVPEPAAASLGLLGLAAMMLRRRRVRA</sequence>
<evidence type="ECO:0000256" key="1">
    <source>
        <dbReference type="SAM" id="SignalP"/>
    </source>
</evidence>
<dbReference type="AlphaFoldDB" id="A0A6N2S5F1"/>
<name>A0A6N2S5F1_9BACT</name>
<evidence type="ECO:0008006" key="3">
    <source>
        <dbReference type="Google" id="ProtNLM"/>
    </source>
</evidence>
<keyword evidence="1" id="KW-0732">Signal</keyword>
<feature type="chain" id="PRO_5027040062" description="PEP-CTERM protein-sorting domain-containing protein" evidence="1">
    <location>
        <begin position="23"/>
        <end position="235"/>
    </location>
</feature>
<proteinExistence type="predicted"/>
<dbReference type="RefSeq" id="WP_022397128.1">
    <property type="nucleotide sequence ID" value="NZ_CACRSS010000002.1"/>
</dbReference>